<protein>
    <submittedName>
        <fullName evidence="2">Uncharacterized protein</fullName>
    </submittedName>
</protein>
<sequence>MGNGWRIERADLSFHEKLRDEHGDPIDRGHDINPACQFHRSSLPGGRKSLQTGKAISTHRTQGPAELACKRGPARRPKG</sequence>
<organism evidence="2 3">
    <name type="scientific">Tepidicaulis marinus</name>
    <dbReference type="NCBI Taxonomy" id="1333998"/>
    <lineage>
        <taxon>Bacteria</taxon>
        <taxon>Pseudomonadati</taxon>
        <taxon>Pseudomonadota</taxon>
        <taxon>Alphaproteobacteria</taxon>
        <taxon>Hyphomicrobiales</taxon>
        <taxon>Parvibaculaceae</taxon>
        <taxon>Tepidicaulis</taxon>
    </lineage>
</organism>
<feature type="region of interest" description="Disordered" evidence="1">
    <location>
        <begin position="55"/>
        <end position="79"/>
    </location>
</feature>
<gene>
    <name evidence="2" type="ORF">M2A_2422</name>
</gene>
<keyword evidence="3" id="KW-1185">Reference proteome</keyword>
<proteinExistence type="predicted"/>
<name>A0A081BD05_9HYPH</name>
<dbReference type="EMBL" id="BBIO01000013">
    <property type="protein sequence ID" value="GAK45923.1"/>
    <property type="molecule type" value="Genomic_DNA"/>
</dbReference>
<dbReference type="STRING" id="1333998.M2A_2422"/>
<dbReference type="Proteomes" id="UP000028702">
    <property type="component" value="Unassembled WGS sequence"/>
</dbReference>
<dbReference type="AlphaFoldDB" id="A0A081BD05"/>
<comment type="caution">
    <text evidence="2">The sequence shown here is derived from an EMBL/GenBank/DDBJ whole genome shotgun (WGS) entry which is preliminary data.</text>
</comment>
<evidence type="ECO:0000256" key="1">
    <source>
        <dbReference type="SAM" id="MobiDB-lite"/>
    </source>
</evidence>
<evidence type="ECO:0000313" key="2">
    <source>
        <dbReference type="EMBL" id="GAK45923.1"/>
    </source>
</evidence>
<reference evidence="2 3" key="1">
    <citation type="submission" date="2014-07" db="EMBL/GenBank/DDBJ databases">
        <title>Tepidicaulis marinum gen. nov., sp. nov., a novel marine bacterium denitrifying nitrate to nitrous oxide strictly under microaerobic conditions.</title>
        <authorList>
            <person name="Takeuchi M."/>
            <person name="Yamagishi T."/>
            <person name="Kamagata Y."/>
            <person name="Oshima K."/>
            <person name="Hattori M."/>
            <person name="Katayama T."/>
            <person name="Hanada S."/>
            <person name="Tamaki H."/>
            <person name="Marumo K."/>
            <person name="Maeda H."/>
            <person name="Nedachi M."/>
            <person name="Iwasaki W."/>
            <person name="Suwa Y."/>
            <person name="Sakata S."/>
        </authorList>
    </citation>
    <scope>NUCLEOTIDE SEQUENCE [LARGE SCALE GENOMIC DNA]</scope>
    <source>
        <strain evidence="2 3">MA2</strain>
    </source>
</reference>
<evidence type="ECO:0000313" key="3">
    <source>
        <dbReference type="Proteomes" id="UP000028702"/>
    </source>
</evidence>
<accession>A0A081BD05</accession>